<reference evidence="6 7" key="1">
    <citation type="submission" date="2023-04" db="EMBL/GenBank/DDBJ databases">
        <authorList>
            <person name="Hsu D."/>
        </authorList>
    </citation>
    <scope>NUCLEOTIDE SEQUENCE [LARGE SCALE GENOMIC DNA]</scope>
    <source>
        <strain evidence="6 7">MK1</strain>
    </source>
</reference>
<evidence type="ECO:0000313" key="6">
    <source>
        <dbReference type="EMBL" id="WRO22977.1"/>
    </source>
</evidence>
<dbReference type="Proteomes" id="UP001329915">
    <property type="component" value="Chromosome"/>
</dbReference>
<accession>A0AAU0UR48</accession>
<dbReference type="EMBL" id="CP121694">
    <property type="protein sequence ID" value="WRO22977.1"/>
    <property type="molecule type" value="Genomic_DNA"/>
</dbReference>
<keyword evidence="7" id="KW-1185">Reference proteome</keyword>
<dbReference type="Gene3D" id="3.50.50.60">
    <property type="entry name" value="FAD/NAD(P)-binding domain"/>
    <property type="match status" value="1"/>
</dbReference>
<sequence length="412" mass="44755">MVVNIYDVVVIGGGAAGMMAAIQAGLRGREVLLLEKNNRLGKKLLITGNGRCNITNSTPIEDMIGQVPGNGRFLYSAFYTFDNNAVLDFFHRQGVPTKEERGGRIFPRSDRARDVVDGLARALRQAGVEVMMGQSVEAVIPRAESSFTIRTSETEYTAGKVIIAVGGASCPRTGSSGDAYPWVREMGHKVTPILPALIPLVTQEKWVPQLQGLSLKNVCLTARQGKRKLGEEFGEMLFTHFGLSGPIVLTLSRAVAHALNKGARVTVELNLKPALTPDKLDQRLIKDFKTYARKQFKNALDDLLPKMLIPVIIQLSAIDAEKPVHQITQEERKSLVVLLQCLTMTVSATRPLAEAIVTSGGVSVKEIDPSTMESRLVPGLYFAGEVMDIDAYTGGYNLQAAWSTGYVAGNSI</sequence>
<dbReference type="PANTHER" id="PTHR42887:SF2">
    <property type="entry name" value="OS12G0638800 PROTEIN"/>
    <property type="match status" value="1"/>
</dbReference>
<name>A0AAU0UR48_9FIRM</name>
<keyword evidence="3" id="KW-0274">FAD</keyword>
<evidence type="ECO:0000259" key="4">
    <source>
        <dbReference type="Pfam" id="PF03486"/>
    </source>
</evidence>
<dbReference type="InterPro" id="IPR055178">
    <property type="entry name" value="RsdA/BaiN/AoA(So)-like_dom"/>
</dbReference>
<evidence type="ECO:0000256" key="2">
    <source>
        <dbReference type="ARBA" id="ARBA00022630"/>
    </source>
</evidence>
<dbReference type="AlphaFoldDB" id="A0AAU0UR48"/>
<dbReference type="InterPro" id="IPR023166">
    <property type="entry name" value="BaiN-like_dom_sf"/>
</dbReference>
<evidence type="ECO:0000259" key="5">
    <source>
        <dbReference type="Pfam" id="PF22780"/>
    </source>
</evidence>
<evidence type="ECO:0000256" key="1">
    <source>
        <dbReference type="ARBA" id="ARBA00001974"/>
    </source>
</evidence>
<keyword evidence="2" id="KW-0285">Flavoprotein</keyword>
<dbReference type="NCBIfam" id="TIGR00275">
    <property type="entry name" value="aminoacetone oxidase family FAD-binding enzyme"/>
    <property type="match status" value="1"/>
</dbReference>
<dbReference type="PANTHER" id="PTHR42887">
    <property type="entry name" value="OS12G0638800 PROTEIN"/>
    <property type="match status" value="1"/>
</dbReference>
<feature type="domain" description="RsdA/BaiN/AoA(So)-like insert" evidence="5">
    <location>
        <begin position="195"/>
        <end position="357"/>
    </location>
</feature>
<dbReference type="Pfam" id="PF22780">
    <property type="entry name" value="HI0933_like_1st"/>
    <property type="match status" value="1"/>
</dbReference>
<evidence type="ECO:0000313" key="7">
    <source>
        <dbReference type="Proteomes" id="UP001329915"/>
    </source>
</evidence>
<organism evidence="6 7">
    <name type="scientific">Metallumcola ferriviriculae</name>
    <dbReference type="NCBI Taxonomy" id="3039180"/>
    <lineage>
        <taxon>Bacteria</taxon>
        <taxon>Bacillati</taxon>
        <taxon>Bacillota</taxon>
        <taxon>Clostridia</taxon>
        <taxon>Neomoorellales</taxon>
        <taxon>Desulfitibacteraceae</taxon>
        <taxon>Metallumcola</taxon>
    </lineage>
</organism>
<dbReference type="SUPFAM" id="SSF51905">
    <property type="entry name" value="FAD/NAD(P)-binding domain"/>
    <property type="match status" value="1"/>
</dbReference>
<dbReference type="InterPro" id="IPR057661">
    <property type="entry name" value="RsdA/BaiN/AoA(So)_Rossmann"/>
</dbReference>
<feature type="domain" description="RsdA/BaiN/AoA(So)-like Rossmann fold-like" evidence="4">
    <location>
        <begin position="7"/>
        <end position="410"/>
    </location>
</feature>
<dbReference type="KEGG" id="dbc:MFMK1_002823"/>
<protein>
    <submittedName>
        <fullName evidence="6">NAD(P)/FAD-dependent oxidoreductase</fullName>
    </submittedName>
</protein>
<dbReference type="InterPro" id="IPR036188">
    <property type="entry name" value="FAD/NAD-bd_sf"/>
</dbReference>
<comment type="cofactor">
    <cofactor evidence="1">
        <name>FAD</name>
        <dbReference type="ChEBI" id="CHEBI:57692"/>
    </cofactor>
</comment>
<evidence type="ECO:0000256" key="3">
    <source>
        <dbReference type="ARBA" id="ARBA00022827"/>
    </source>
</evidence>
<dbReference type="SUPFAM" id="SSF160996">
    <property type="entry name" value="HI0933 insert domain-like"/>
    <property type="match status" value="1"/>
</dbReference>
<dbReference type="InterPro" id="IPR004792">
    <property type="entry name" value="BaiN-like"/>
</dbReference>
<dbReference type="PRINTS" id="PR00411">
    <property type="entry name" value="PNDRDTASEI"/>
</dbReference>
<dbReference type="Pfam" id="PF03486">
    <property type="entry name" value="HI0933_like"/>
    <property type="match status" value="1"/>
</dbReference>
<gene>
    <name evidence="6" type="ORF">MFMK1_002823</name>
</gene>
<proteinExistence type="predicted"/>
<dbReference type="PRINTS" id="PR00368">
    <property type="entry name" value="FADPNR"/>
</dbReference>
<dbReference type="Gene3D" id="1.10.8.260">
    <property type="entry name" value="HI0933 insert domain-like"/>
    <property type="match status" value="1"/>
</dbReference>
<dbReference type="Gene3D" id="2.40.30.10">
    <property type="entry name" value="Translation factors"/>
    <property type="match status" value="1"/>
</dbReference>